<keyword evidence="2" id="KW-0472">Membrane</keyword>
<comment type="caution">
    <text evidence="3">The sequence shown here is derived from an EMBL/GenBank/DDBJ whole genome shotgun (WGS) entry which is preliminary data.</text>
</comment>
<keyword evidence="4" id="KW-1185">Reference proteome</keyword>
<name>A0A8S4RL48_9NEOP</name>
<evidence type="ECO:0000313" key="4">
    <source>
        <dbReference type="Proteomes" id="UP000838756"/>
    </source>
</evidence>
<dbReference type="EMBL" id="CAKXAJ010025259">
    <property type="protein sequence ID" value="CAH2237336.1"/>
    <property type="molecule type" value="Genomic_DNA"/>
</dbReference>
<keyword evidence="2" id="KW-0812">Transmembrane</keyword>
<protein>
    <submittedName>
        <fullName evidence="3">Jg3544 protein</fullName>
    </submittedName>
</protein>
<evidence type="ECO:0000313" key="3">
    <source>
        <dbReference type="EMBL" id="CAH2237336.1"/>
    </source>
</evidence>
<gene>
    <name evidence="3" type="primary">jg3544</name>
    <name evidence="3" type="ORF">PAEG_LOCUS14629</name>
</gene>
<sequence>MSRRNRFKVYSYLFDWVITVVTDLTAITLNKLRLAYRNRKEAEAIDLVVKQKREQDELPVPTTQNKLTWRKKSDETQPKKMRLGTEENKNELKTG</sequence>
<feature type="compositionally biased region" description="Basic and acidic residues" evidence="1">
    <location>
        <begin position="71"/>
        <end position="95"/>
    </location>
</feature>
<proteinExistence type="predicted"/>
<dbReference type="Proteomes" id="UP000838756">
    <property type="component" value="Unassembled WGS sequence"/>
</dbReference>
<evidence type="ECO:0000256" key="2">
    <source>
        <dbReference type="SAM" id="Phobius"/>
    </source>
</evidence>
<organism evidence="3 4">
    <name type="scientific">Pararge aegeria aegeria</name>
    <dbReference type="NCBI Taxonomy" id="348720"/>
    <lineage>
        <taxon>Eukaryota</taxon>
        <taxon>Metazoa</taxon>
        <taxon>Ecdysozoa</taxon>
        <taxon>Arthropoda</taxon>
        <taxon>Hexapoda</taxon>
        <taxon>Insecta</taxon>
        <taxon>Pterygota</taxon>
        <taxon>Neoptera</taxon>
        <taxon>Endopterygota</taxon>
        <taxon>Lepidoptera</taxon>
        <taxon>Glossata</taxon>
        <taxon>Ditrysia</taxon>
        <taxon>Papilionoidea</taxon>
        <taxon>Nymphalidae</taxon>
        <taxon>Satyrinae</taxon>
        <taxon>Satyrini</taxon>
        <taxon>Parargina</taxon>
        <taxon>Pararge</taxon>
    </lineage>
</organism>
<reference evidence="3" key="1">
    <citation type="submission" date="2022-03" db="EMBL/GenBank/DDBJ databases">
        <authorList>
            <person name="Lindestad O."/>
        </authorList>
    </citation>
    <scope>NUCLEOTIDE SEQUENCE</scope>
</reference>
<evidence type="ECO:0000256" key="1">
    <source>
        <dbReference type="SAM" id="MobiDB-lite"/>
    </source>
</evidence>
<feature type="region of interest" description="Disordered" evidence="1">
    <location>
        <begin position="54"/>
        <end position="95"/>
    </location>
</feature>
<keyword evidence="2" id="KW-1133">Transmembrane helix</keyword>
<feature type="transmembrane region" description="Helical" evidence="2">
    <location>
        <begin position="12"/>
        <end position="30"/>
    </location>
</feature>
<dbReference type="AlphaFoldDB" id="A0A8S4RL48"/>
<accession>A0A8S4RL48</accession>